<name>A0A4V2J768_9GAMM</name>
<gene>
    <name evidence="1" type="ORF">EYY89_13955</name>
</gene>
<accession>A0A4V2J768</accession>
<evidence type="ECO:0000313" key="2">
    <source>
        <dbReference type="Proteomes" id="UP000293380"/>
    </source>
</evidence>
<sequence>MAQTINDSIDATIASLISGIHNLRREADESAVLRMASMSQRELMIEGVRQMAAYYRKEASSYMDSFDEVEAIDCSYLAKQCDAFIEHIREQEQK</sequence>
<evidence type="ECO:0000313" key="1">
    <source>
        <dbReference type="EMBL" id="TBM25360.1"/>
    </source>
</evidence>
<protein>
    <submittedName>
        <fullName evidence="1">Uncharacterized protein</fullName>
    </submittedName>
</protein>
<dbReference type="Proteomes" id="UP000293380">
    <property type="component" value="Unassembled WGS sequence"/>
</dbReference>
<reference evidence="1 2" key="1">
    <citation type="submission" date="2019-02" db="EMBL/GenBank/DDBJ databases">
        <title>Comparative genomic analysis of the Hafnia genus genomes.</title>
        <authorList>
            <person name="Zhiqiu Y."/>
            <person name="Chao Y."/>
            <person name="Yuhui D."/>
            <person name="Di H."/>
            <person name="Bin L."/>
        </authorList>
    </citation>
    <scope>NUCLEOTIDE SEQUENCE [LARGE SCALE GENOMIC DNA]</scope>
    <source>
        <strain evidence="1 2">PCM_1194</strain>
    </source>
</reference>
<dbReference type="EMBL" id="SITD01000060">
    <property type="protein sequence ID" value="TBM25360.1"/>
    <property type="molecule type" value="Genomic_DNA"/>
</dbReference>
<organism evidence="1 2">
    <name type="scientific">Hafnia paralvei</name>
    <dbReference type="NCBI Taxonomy" id="546367"/>
    <lineage>
        <taxon>Bacteria</taxon>
        <taxon>Pseudomonadati</taxon>
        <taxon>Pseudomonadota</taxon>
        <taxon>Gammaproteobacteria</taxon>
        <taxon>Enterobacterales</taxon>
        <taxon>Hafniaceae</taxon>
        <taxon>Hafnia</taxon>
    </lineage>
</organism>
<comment type="caution">
    <text evidence="1">The sequence shown here is derived from an EMBL/GenBank/DDBJ whole genome shotgun (WGS) entry which is preliminary data.</text>
</comment>
<dbReference type="AlphaFoldDB" id="A0A4V2J768"/>
<proteinExistence type="predicted"/>
<dbReference type="RefSeq" id="WP_130959920.1">
    <property type="nucleotide sequence ID" value="NZ_SITD01000060.1"/>
</dbReference>